<sequence>MVEVFCVCGEWSSKETFQWEFVVDKNTTASFINLEEDLQYEDLLKMISEDFCIQVEDITLSYEISLELKSTFEDVLPISIGNNRQLKSFICKTRVFEGICRLCIKMLFTRQKHEIKLMLKAYTLVESYQRLPIQRILMNFLVHLQIPKKAVEGLLQRGSNQLASLGFLVLNPRHSSAADVA</sequence>
<proteinExistence type="predicted"/>
<comment type="caution">
    <text evidence="1">The sequence shown here is derived from an EMBL/GenBank/DDBJ whole genome shotgun (WGS) entry which is preliminary data.</text>
</comment>
<evidence type="ECO:0000313" key="1">
    <source>
        <dbReference type="EMBL" id="KAF3523209.1"/>
    </source>
</evidence>
<reference evidence="1" key="1">
    <citation type="submission" date="2019-12" db="EMBL/GenBank/DDBJ databases">
        <title>Genome sequencing and annotation of Brassica cretica.</title>
        <authorList>
            <person name="Studholme D.J."/>
            <person name="Sarris P."/>
        </authorList>
    </citation>
    <scope>NUCLEOTIDE SEQUENCE</scope>
    <source>
        <strain evidence="1">PFS-109/04</strain>
        <tissue evidence="1">Leaf</tissue>
    </source>
</reference>
<name>A0A8S9PQU9_BRACR</name>
<protein>
    <submittedName>
        <fullName evidence="1">Uncharacterized protein</fullName>
    </submittedName>
</protein>
<evidence type="ECO:0000313" key="2">
    <source>
        <dbReference type="Proteomes" id="UP000712600"/>
    </source>
</evidence>
<dbReference type="Proteomes" id="UP000712600">
    <property type="component" value="Unassembled WGS sequence"/>
</dbReference>
<accession>A0A8S9PQU9</accession>
<dbReference type="EMBL" id="QGKX02001347">
    <property type="protein sequence ID" value="KAF3523209.1"/>
    <property type="molecule type" value="Genomic_DNA"/>
</dbReference>
<dbReference type="AlphaFoldDB" id="A0A8S9PQU9"/>
<gene>
    <name evidence="1" type="ORF">F2Q69_00048124</name>
</gene>
<organism evidence="1 2">
    <name type="scientific">Brassica cretica</name>
    <name type="common">Mustard</name>
    <dbReference type="NCBI Taxonomy" id="69181"/>
    <lineage>
        <taxon>Eukaryota</taxon>
        <taxon>Viridiplantae</taxon>
        <taxon>Streptophyta</taxon>
        <taxon>Embryophyta</taxon>
        <taxon>Tracheophyta</taxon>
        <taxon>Spermatophyta</taxon>
        <taxon>Magnoliopsida</taxon>
        <taxon>eudicotyledons</taxon>
        <taxon>Gunneridae</taxon>
        <taxon>Pentapetalae</taxon>
        <taxon>rosids</taxon>
        <taxon>malvids</taxon>
        <taxon>Brassicales</taxon>
        <taxon>Brassicaceae</taxon>
        <taxon>Brassiceae</taxon>
        <taxon>Brassica</taxon>
    </lineage>
</organism>